<dbReference type="InterPro" id="IPR043502">
    <property type="entry name" value="DNA/RNA_pol_sf"/>
</dbReference>
<organism evidence="2 3">
    <name type="scientific">Candidatus Buchananbacteria bacterium RIFCSPLOWO2_01_FULL_40_23b</name>
    <dbReference type="NCBI Taxonomy" id="1797544"/>
    <lineage>
        <taxon>Bacteria</taxon>
        <taxon>Candidatus Buchananiibacteriota</taxon>
    </lineage>
</organism>
<name>A0A1G1YPG3_9BACT</name>
<feature type="domain" description="Reverse transcriptase" evidence="1">
    <location>
        <begin position="1"/>
        <end position="166"/>
    </location>
</feature>
<dbReference type="Proteomes" id="UP000178122">
    <property type="component" value="Unassembled WGS sequence"/>
</dbReference>
<dbReference type="CDD" id="cd01646">
    <property type="entry name" value="RT_Bac_retron_I"/>
    <property type="match status" value="1"/>
</dbReference>
<dbReference type="Pfam" id="PF00078">
    <property type="entry name" value="RVT_1"/>
    <property type="match status" value="1"/>
</dbReference>
<dbReference type="SUPFAM" id="SSF56672">
    <property type="entry name" value="DNA/RNA polymerases"/>
    <property type="match status" value="1"/>
</dbReference>
<dbReference type="EMBL" id="MHIN01000042">
    <property type="protein sequence ID" value="OGY53696.1"/>
    <property type="molecule type" value="Genomic_DNA"/>
</dbReference>
<sequence>MEEGTHRAVARFKVFVRQSDRNNTITCWVLKCDIKKFFESIDHNVLLKILGEYIVDNDVVNLLTEIVRSFNVRQNKGVPLGNLTSQLFANVYMNKLDHFVKHRLKARHYIRYADDFVILSNSKEILIKDSQLISNFLQDEFKIELHPKKVFMKTAASGVDFLGWINFLHHAVLRTKTKRRMMSRIKESPTPETLASYLGLLKHSDTFKLRQELVNNYWLWKNKI</sequence>
<comment type="caution">
    <text evidence="2">The sequence shown here is derived from an EMBL/GenBank/DDBJ whole genome shotgun (WGS) entry which is preliminary data.</text>
</comment>
<dbReference type="AlphaFoldDB" id="A0A1G1YPG3"/>
<evidence type="ECO:0000313" key="3">
    <source>
        <dbReference type="Proteomes" id="UP000178122"/>
    </source>
</evidence>
<dbReference type="Gene3D" id="3.30.70.270">
    <property type="match status" value="1"/>
</dbReference>
<evidence type="ECO:0000259" key="1">
    <source>
        <dbReference type="PROSITE" id="PS50878"/>
    </source>
</evidence>
<dbReference type="PANTHER" id="PTHR34047">
    <property type="entry name" value="NUCLEAR INTRON MATURASE 1, MITOCHONDRIAL-RELATED"/>
    <property type="match status" value="1"/>
</dbReference>
<gene>
    <name evidence="2" type="ORF">A2912_05125</name>
</gene>
<dbReference type="InterPro" id="IPR043128">
    <property type="entry name" value="Rev_trsase/Diguanyl_cyclase"/>
</dbReference>
<evidence type="ECO:0000313" key="2">
    <source>
        <dbReference type="EMBL" id="OGY53696.1"/>
    </source>
</evidence>
<dbReference type="InterPro" id="IPR051083">
    <property type="entry name" value="GrpII_Intron_Splice-Mob/Def"/>
</dbReference>
<reference evidence="2 3" key="1">
    <citation type="journal article" date="2016" name="Nat. Commun.">
        <title>Thousands of microbial genomes shed light on interconnected biogeochemical processes in an aquifer system.</title>
        <authorList>
            <person name="Anantharaman K."/>
            <person name="Brown C.T."/>
            <person name="Hug L.A."/>
            <person name="Sharon I."/>
            <person name="Castelle C.J."/>
            <person name="Probst A.J."/>
            <person name="Thomas B.C."/>
            <person name="Singh A."/>
            <person name="Wilkins M.J."/>
            <person name="Karaoz U."/>
            <person name="Brodie E.L."/>
            <person name="Williams K.H."/>
            <person name="Hubbard S.S."/>
            <person name="Banfield J.F."/>
        </authorList>
    </citation>
    <scope>NUCLEOTIDE SEQUENCE [LARGE SCALE GENOMIC DNA]</scope>
</reference>
<dbReference type="PANTHER" id="PTHR34047:SF8">
    <property type="entry name" value="PROTEIN YKFC"/>
    <property type="match status" value="1"/>
</dbReference>
<dbReference type="PROSITE" id="PS50878">
    <property type="entry name" value="RT_POL"/>
    <property type="match status" value="1"/>
</dbReference>
<accession>A0A1G1YPG3</accession>
<protein>
    <recommendedName>
        <fullName evidence="1">Reverse transcriptase domain-containing protein</fullName>
    </recommendedName>
</protein>
<dbReference type="InterPro" id="IPR000477">
    <property type="entry name" value="RT_dom"/>
</dbReference>
<proteinExistence type="predicted"/>